<dbReference type="Pfam" id="PF07722">
    <property type="entry name" value="Peptidase_C26"/>
    <property type="match status" value="1"/>
</dbReference>
<dbReference type="Proteomes" id="UP001273589">
    <property type="component" value="Unassembled WGS sequence"/>
</dbReference>
<protein>
    <submittedName>
        <fullName evidence="1">Gamma-glutamyl-gamma-aminobutyrate hydrolase family protein</fullName>
    </submittedName>
</protein>
<dbReference type="Gene3D" id="3.40.50.880">
    <property type="match status" value="1"/>
</dbReference>
<dbReference type="InterPro" id="IPR044668">
    <property type="entry name" value="PuuD-like"/>
</dbReference>
<gene>
    <name evidence="1" type="ORF">PV367_08960</name>
</gene>
<comment type="caution">
    <text evidence="1">The sequence shown here is derived from an EMBL/GenBank/DDBJ whole genome shotgun (WGS) entry which is preliminary data.</text>
</comment>
<organism evidence="1 2">
    <name type="scientific">Streptomyces europaeiscabiei</name>
    <dbReference type="NCBI Taxonomy" id="146819"/>
    <lineage>
        <taxon>Bacteria</taxon>
        <taxon>Bacillati</taxon>
        <taxon>Actinomycetota</taxon>
        <taxon>Actinomycetes</taxon>
        <taxon>Kitasatosporales</taxon>
        <taxon>Streptomycetaceae</taxon>
        <taxon>Streptomyces</taxon>
    </lineage>
</organism>
<dbReference type="InterPro" id="IPR029062">
    <property type="entry name" value="Class_I_gatase-like"/>
</dbReference>
<accession>A0AAJ2PMA6</accession>
<dbReference type="PANTHER" id="PTHR43235:SF1">
    <property type="entry name" value="GLUTAMINE AMIDOTRANSFERASE PB2B2.05-RELATED"/>
    <property type="match status" value="1"/>
</dbReference>
<dbReference type="RefSeq" id="WP_319690348.1">
    <property type="nucleotide sequence ID" value="NZ_JARAWN010000037.1"/>
</dbReference>
<dbReference type="SUPFAM" id="SSF52317">
    <property type="entry name" value="Class I glutamine amidotransferase-like"/>
    <property type="match status" value="1"/>
</dbReference>
<dbReference type="InterPro" id="IPR011697">
    <property type="entry name" value="Peptidase_C26"/>
</dbReference>
<reference evidence="1" key="1">
    <citation type="journal article" date="2023" name="Microb. Genom.">
        <title>Mesoterricola silvestris gen. nov., sp. nov., Mesoterricola sediminis sp. nov., Geothrix oryzae sp. nov., Geothrix edaphica sp. nov., Geothrix rubra sp. nov., and Geothrix limicola sp. nov., six novel members of Acidobacteriota isolated from soils.</title>
        <authorList>
            <person name="Weisberg A.J."/>
            <person name="Pearce E."/>
            <person name="Kramer C.G."/>
            <person name="Chang J.H."/>
            <person name="Clarke C.R."/>
        </authorList>
    </citation>
    <scope>NUCLEOTIDE SEQUENCE</scope>
    <source>
        <strain evidence="1">ND06-05F</strain>
    </source>
</reference>
<dbReference type="AlphaFoldDB" id="A0AAJ2PMA6"/>
<dbReference type="PANTHER" id="PTHR43235">
    <property type="entry name" value="GLUTAMINE AMIDOTRANSFERASE PB2B2.05-RELATED"/>
    <property type="match status" value="1"/>
</dbReference>
<evidence type="ECO:0000313" key="2">
    <source>
        <dbReference type="Proteomes" id="UP001273589"/>
    </source>
</evidence>
<dbReference type="GO" id="GO:0033969">
    <property type="term" value="F:gamma-glutamyl-gamma-aminobutyrate hydrolase activity"/>
    <property type="evidence" value="ECO:0007669"/>
    <property type="project" value="TreeGrafter"/>
</dbReference>
<dbReference type="CDD" id="cd01745">
    <property type="entry name" value="GATase1_2"/>
    <property type="match status" value="1"/>
</dbReference>
<proteinExistence type="predicted"/>
<sequence length="242" mass="24963">MHPPLIGLSTYLADACWGEWALPAALLPAAYGQCLQAAGALAIMLPPDAPAAAASAVVRVDGLILTGGEDLDPALYGEQPHPLTEAAVPARDTWERALLTAALERGIPVLGICRGMQLMNVHAGGSLIQHLPDEVGHDAHSAQPGAFTQHVIESVPGTRLAELSSQAMDVASHHHQAVERLGEGVVAAAYAKDGTIEALELSGRAFVLGVQWHPEMGTDARVIEALVSEARAGKASLAAAGG</sequence>
<name>A0AAJ2PMA6_9ACTN</name>
<keyword evidence="1" id="KW-0378">Hydrolase</keyword>
<evidence type="ECO:0000313" key="1">
    <source>
        <dbReference type="EMBL" id="MDX3129922.1"/>
    </source>
</evidence>
<dbReference type="EMBL" id="JARAWN010000037">
    <property type="protein sequence ID" value="MDX3129922.1"/>
    <property type="molecule type" value="Genomic_DNA"/>
</dbReference>
<dbReference type="PROSITE" id="PS51273">
    <property type="entry name" value="GATASE_TYPE_1"/>
    <property type="match status" value="1"/>
</dbReference>
<dbReference type="GO" id="GO:0006598">
    <property type="term" value="P:polyamine catabolic process"/>
    <property type="evidence" value="ECO:0007669"/>
    <property type="project" value="TreeGrafter"/>
</dbReference>
<dbReference type="GO" id="GO:0005829">
    <property type="term" value="C:cytosol"/>
    <property type="evidence" value="ECO:0007669"/>
    <property type="project" value="TreeGrafter"/>
</dbReference>